<dbReference type="Proteomes" id="UP001189429">
    <property type="component" value="Unassembled WGS sequence"/>
</dbReference>
<evidence type="ECO:0000313" key="5">
    <source>
        <dbReference type="Proteomes" id="UP001189429"/>
    </source>
</evidence>
<feature type="transmembrane region" description="Helical" evidence="3">
    <location>
        <begin position="197"/>
        <end position="216"/>
    </location>
</feature>
<keyword evidence="3" id="KW-0812">Transmembrane</keyword>
<keyword evidence="5" id="KW-1185">Reference proteome</keyword>
<sequence length="420" mass="45710">MEAPPAEGRKSLTWCGPCACRRRERFENGIDRFTLRFADPMKEEGFARIHRARLSQNMSYAIGTVATVGLISVIAHRFWDDSQYPTEEAQELSKWQMLIITVSILSLIFALGIGKLLADSNIASTIGLEILAVSAGSCFMVLLVTIPKHYIARVFGHADTEAVWGVNLGPTDGSLVLYIDLVVTAVHWLLPIRWIVLAPLEVIAILAYTVPALVLGSPAMNMVPFNVIGLLALTLFAAFGKRAFERQERALFAGFLSEKQMRFQAEFQLSKVDGGEVARTEDAGSERSGGLSRPGTTMSAAAFEGSLENASLDQIRAIGRREQWLMASGDDVQILPDKVLGSGGFGIVVCGLYHNTVVAVKAPRKDITANGAIGSSSREKKRHKDVLSEVRAGFLDRRLGGFGARGAQRRSKKSARTSES</sequence>
<dbReference type="InterPro" id="IPR017441">
    <property type="entry name" value="Protein_kinase_ATP_BS"/>
</dbReference>
<feature type="compositionally biased region" description="Basic residues" evidence="2">
    <location>
        <begin position="407"/>
        <end position="420"/>
    </location>
</feature>
<proteinExistence type="predicted"/>
<dbReference type="PROSITE" id="PS00107">
    <property type="entry name" value="PROTEIN_KINASE_ATP"/>
    <property type="match status" value="1"/>
</dbReference>
<name>A0ABN9X9X1_9DINO</name>
<keyword evidence="3" id="KW-1133">Transmembrane helix</keyword>
<feature type="binding site" evidence="1">
    <location>
        <position position="365"/>
    </location>
    <ligand>
        <name>ATP</name>
        <dbReference type="ChEBI" id="CHEBI:30616"/>
    </ligand>
</feature>
<evidence type="ECO:0000313" key="4">
    <source>
        <dbReference type="EMBL" id="CAK0895016.1"/>
    </source>
</evidence>
<accession>A0ABN9X9X1</accession>
<dbReference type="EMBL" id="CAUYUJ010019982">
    <property type="protein sequence ID" value="CAK0895016.1"/>
    <property type="molecule type" value="Genomic_DNA"/>
</dbReference>
<keyword evidence="3" id="KW-0472">Membrane</keyword>
<evidence type="ECO:0000256" key="2">
    <source>
        <dbReference type="SAM" id="MobiDB-lite"/>
    </source>
</evidence>
<feature type="transmembrane region" description="Helical" evidence="3">
    <location>
        <begin position="95"/>
        <end position="114"/>
    </location>
</feature>
<keyword evidence="1" id="KW-0067">ATP-binding</keyword>
<feature type="region of interest" description="Disordered" evidence="2">
    <location>
        <begin position="401"/>
        <end position="420"/>
    </location>
</feature>
<dbReference type="SUPFAM" id="SSF56112">
    <property type="entry name" value="Protein kinase-like (PK-like)"/>
    <property type="match status" value="1"/>
</dbReference>
<feature type="transmembrane region" description="Helical" evidence="3">
    <location>
        <begin position="222"/>
        <end position="239"/>
    </location>
</feature>
<reference evidence="4" key="1">
    <citation type="submission" date="2023-10" db="EMBL/GenBank/DDBJ databases">
        <authorList>
            <person name="Chen Y."/>
            <person name="Shah S."/>
            <person name="Dougan E. K."/>
            <person name="Thang M."/>
            <person name="Chan C."/>
        </authorList>
    </citation>
    <scope>NUCLEOTIDE SEQUENCE [LARGE SCALE GENOMIC DNA]</scope>
</reference>
<organism evidence="4 5">
    <name type="scientific">Prorocentrum cordatum</name>
    <dbReference type="NCBI Taxonomy" id="2364126"/>
    <lineage>
        <taxon>Eukaryota</taxon>
        <taxon>Sar</taxon>
        <taxon>Alveolata</taxon>
        <taxon>Dinophyceae</taxon>
        <taxon>Prorocentrales</taxon>
        <taxon>Prorocentraceae</taxon>
        <taxon>Prorocentrum</taxon>
    </lineage>
</organism>
<gene>
    <name evidence="4" type="ORF">PCOR1329_LOCUS73900</name>
</gene>
<keyword evidence="1" id="KW-0547">Nucleotide-binding</keyword>
<feature type="transmembrane region" description="Helical" evidence="3">
    <location>
        <begin position="126"/>
        <end position="146"/>
    </location>
</feature>
<comment type="caution">
    <text evidence="4">The sequence shown here is derived from an EMBL/GenBank/DDBJ whole genome shotgun (WGS) entry which is preliminary data.</text>
</comment>
<evidence type="ECO:0000256" key="1">
    <source>
        <dbReference type="PROSITE-ProRule" id="PRU10141"/>
    </source>
</evidence>
<evidence type="ECO:0008006" key="6">
    <source>
        <dbReference type="Google" id="ProtNLM"/>
    </source>
</evidence>
<protein>
    <recommendedName>
        <fullName evidence="6">Protein kinase domain-containing protein</fullName>
    </recommendedName>
</protein>
<dbReference type="InterPro" id="IPR011009">
    <property type="entry name" value="Kinase-like_dom_sf"/>
</dbReference>
<feature type="transmembrane region" description="Helical" evidence="3">
    <location>
        <begin position="58"/>
        <end position="75"/>
    </location>
</feature>
<evidence type="ECO:0000256" key="3">
    <source>
        <dbReference type="SAM" id="Phobius"/>
    </source>
</evidence>